<proteinExistence type="predicted"/>
<evidence type="ECO:0000313" key="2">
    <source>
        <dbReference type="Proteomes" id="UP000257109"/>
    </source>
</evidence>
<evidence type="ECO:0008006" key="3">
    <source>
        <dbReference type="Google" id="ProtNLM"/>
    </source>
</evidence>
<dbReference type="EMBL" id="QJKJ01000249">
    <property type="protein sequence ID" value="RDY13582.1"/>
    <property type="molecule type" value="Genomic_DNA"/>
</dbReference>
<evidence type="ECO:0000313" key="1">
    <source>
        <dbReference type="EMBL" id="RDY13582.1"/>
    </source>
</evidence>
<name>A0A371IEV0_MUCPR</name>
<keyword evidence="2" id="KW-1185">Reference proteome</keyword>
<organism evidence="1 2">
    <name type="scientific">Mucuna pruriens</name>
    <name type="common">Velvet bean</name>
    <name type="synonym">Dolichos pruriens</name>
    <dbReference type="NCBI Taxonomy" id="157652"/>
    <lineage>
        <taxon>Eukaryota</taxon>
        <taxon>Viridiplantae</taxon>
        <taxon>Streptophyta</taxon>
        <taxon>Embryophyta</taxon>
        <taxon>Tracheophyta</taxon>
        <taxon>Spermatophyta</taxon>
        <taxon>Magnoliopsida</taxon>
        <taxon>eudicotyledons</taxon>
        <taxon>Gunneridae</taxon>
        <taxon>Pentapetalae</taxon>
        <taxon>rosids</taxon>
        <taxon>fabids</taxon>
        <taxon>Fabales</taxon>
        <taxon>Fabaceae</taxon>
        <taxon>Papilionoideae</taxon>
        <taxon>50 kb inversion clade</taxon>
        <taxon>NPAAA clade</taxon>
        <taxon>indigoferoid/millettioid clade</taxon>
        <taxon>Phaseoleae</taxon>
        <taxon>Mucuna</taxon>
    </lineage>
</organism>
<dbReference type="AlphaFoldDB" id="A0A371IEV0"/>
<gene>
    <name evidence="1" type="ORF">CR513_01470</name>
</gene>
<sequence length="165" mass="19287">MSGGRALRFLYLRTNEKFRIVLLLSANYKSIKLMSHTIKLWEKVIKHGLREEMRIAENQFDFILEGLQQKSPILKEIDGKTLKKKGACVAYIQAIQDMYEGVTTSVRTPRGEILDVLTREIQNIIHNCILFADDIVLIEKLREIVNFKLEFWRQTLEMGFLLKSE</sequence>
<reference evidence="1" key="1">
    <citation type="submission" date="2018-05" db="EMBL/GenBank/DDBJ databases">
        <title>Draft genome of Mucuna pruriens seed.</title>
        <authorList>
            <person name="Nnadi N.E."/>
            <person name="Vos R."/>
            <person name="Hasami M.H."/>
            <person name="Devisetty U.K."/>
            <person name="Aguiy J.C."/>
        </authorList>
    </citation>
    <scope>NUCLEOTIDE SEQUENCE [LARGE SCALE GENOMIC DNA]</scope>
    <source>
        <strain evidence="1">JCA_2017</strain>
    </source>
</reference>
<protein>
    <recommendedName>
        <fullName evidence="3">Reverse transcriptase domain-containing protein</fullName>
    </recommendedName>
</protein>
<feature type="non-terminal residue" evidence="1">
    <location>
        <position position="1"/>
    </location>
</feature>
<accession>A0A371IEV0</accession>
<dbReference type="Proteomes" id="UP000257109">
    <property type="component" value="Unassembled WGS sequence"/>
</dbReference>
<comment type="caution">
    <text evidence="1">The sequence shown here is derived from an EMBL/GenBank/DDBJ whole genome shotgun (WGS) entry which is preliminary data.</text>
</comment>
<dbReference type="OrthoDB" id="1706699at2759"/>